<evidence type="ECO:0000256" key="1">
    <source>
        <dbReference type="SAM" id="Phobius"/>
    </source>
</evidence>
<feature type="transmembrane region" description="Helical" evidence="1">
    <location>
        <begin position="23"/>
        <end position="45"/>
    </location>
</feature>
<name>A0ABS1BR79_9NEIS</name>
<keyword evidence="1" id="KW-1133">Transmembrane helix</keyword>
<organism evidence="2 3">
    <name type="scientific">Kingella bonacorsii</name>
    <dbReference type="NCBI Taxonomy" id="2796361"/>
    <lineage>
        <taxon>Bacteria</taxon>
        <taxon>Pseudomonadati</taxon>
        <taxon>Pseudomonadota</taxon>
        <taxon>Betaproteobacteria</taxon>
        <taxon>Neisseriales</taxon>
        <taxon>Neisseriaceae</taxon>
        <taxon>Kingella</taxon>
    </lineage>
</organism>
<keyword evidence="3" id="KW-1185">Reference proteome</keyword>
<dbReference type="Pfam" id="PF05751">
    <property type="entry name" value="FixH"/>
    <property type="match status" value="1"/>
</dbReference>
<reference evidence="2 3" key="1">
    <citation type="journal article" date="2021" name="Pathogens">
        <title>Isolation and Characterization of Kingella bonacorsii sp. nov., A Novel Kingella Species Detected in a Stable Periodontitis Subject.</title>
        <authorList>
            <person name="Antezack A."/>
            <person name="Boxberger M."/>
            <person name="Rolland C."/>
            <person name="Monnet-Corti V."/>
            <person name="La Scola B."/>
        </authorList>
    </citation>
    <scope>NUCLEOTIDE SEQUENCE [LARGE SCALE GENOMIC DNA]</scope>
    <source>
        <strain evidence="2 3">Marseille-Q4569</strain>
    </source>
</reference>
<gene>
    <name evidence="2" type="ORF">JDW22_03555</name>
</gene>
<keyword evidence="1" id="KW-0472">Membrane</keyword>
<comment type="caution">
    <text evidence="2">The sequence shown here is derived from an EMBL/GenBank/DDBJ whole genome shotgun (WGS) entry which is preliminary data.</text>
</comment>
<keyword evidence="1" id="KW-0812">Transmembrane</keyword>
<dbReference type="RefSeq" id="WP_200521732.1">
    <property type="nucleotide sequence ID" value="NZ_JAEHNZ010000001.1"/>
</dbReference>
<evidence type="ECO:0000313" key="3">
    <source>
        <dbReference type="Proteomes" id="UP000614058"/>
    </source>
</evidence>
<sequence length="192" mass="21620">MTGPQQTITPQPTKPAPWYKHRWPWILMSGPAAVVVAGFYTFYLAKTHADEMVTDDYYKEGKYINMQIERDEAAAQRHIQAQVLFNQDGTAAKIFISGDFDKNVPMQLLLLHPAKKAYDQTVPLKASNAPQSGDKTEYTATFNALPPAVHWYLRLEDTQGKWRVESKWEPKAGNAAMLMPKFDEMAASGAGR</sequence>
<dbReference type="Proteomes" id="UP000614058">
    <property type="component" value="Unassembled WGS sequence"/>
</dbReference>
<evidence type="ECO:0000313" key="2">
    <source>
        <dbReference type="EMBL" id="MBK0395683.1"/>
    </source>
</evidence>
<protein>
    <submittedName>
        <fullName evidence="2">FixH family protein</fullName>
    </submittedName>
</protein>
<dbReference type="EMBL" id="JAEHNZ010000001">
    <property type="protein sequence ID" value="MBK0395683.1"/>
    <property type="molecule type" value="Genomic_DNA"/>
</dbReference>
<proteinExistence type="predicted"/>
<dbReference type="InterPro" id="IPR008620">
    <property type="entry name" value="FixH"/>
</dbReference>
<accession>A0ABS1BR79</accession>